<comment type="function">
    <text evidence="12">Required for formation of the rod structure in the basal body of the flagellar apparatus. Together with FliI and FliH, may constitute the export apparatus of flagellin.</text>
</comment>
<dbReference type="PRINTS" id="PR00950">
    <property type="entry name" value="TYPE3IMSPROT"/>
</dbReference>
<comment type="subcellular location">
    <subcellularLocation>
        <location evidence="1">Cell membrane</location>
        <topology evidence="1">Multi-pass membrane protein</topology>
    </subcellularLocation>
</comment>
<keyword evidence="8 12" id="KW-0653">Protein transport</keyword>
<dbReference type="InterPro" id="IPR029025">
    <property type="entry name" value="T3SS_substrate_exporter_C"/>
</dbReference>
<evidence type="ECO:0000313" key="14">
    <source>
        <dbReference type="Proteomes" id="UP000183410"/>
    </source>
</evidence>
<feature type="transmembrane region" description="Helical" evidence="12">
    <location>
        <begin position="41"/>
        <end position="61"/>
    </location>
</feature>
<keyword evidence="14" id="KW-1185">Reference proteome</keyword>
<name>A0A1I1YF49_9BACL</name>
<feature type="transmembrane region" description="Helical" evidence="12">
    <location>
        <begin position="146"/>
        <end position="170"/>
    </location>
</feature>
<accession>A0A1I1YF49</accession>
<sequence length="365" mass="41324">MQMYRLKLDLQLFSQEKTEKATPKKRADSRKKGQVSKSADFPSSLILLFTFAGFAMFGGFYKQRIMNMFDDIFENWLLMELTSENVFNLFGTLVTEMLIFLLPIFSVAILVGIIGNVAQFGFLLTGEPLKMKIEKLNPLQGLKQLFSMRSIVEMLKSLLKLLIIGVLVYQTIASDWSRLLSLSDLSVEQIFAFAAGLTVSMGIKIGVALVILAFADYLYQKYEQEKSMRMSKQDIKDEHKKSEGDPLVKGRIREKQRRMAIQRMMQQIPNADVVITNPTHFAIALKYDSSNMEAPVIIAKGMDHVALRIREIAKEHGVITMENKPLARALYERAEIGDAIPADLFQAVAEVLAYVYKLKGRVKSS</sequence>
<keyword evidence="13" id="KW-0966">Cell projection</keyword>
<dbReference type="InterPro" id="IPR006136">
    <property type="entry name" value="FlhB"/>
</dbReference>
<evidence type="ECO:0000256" key="5">
    <source>
        <dbReference type="ARBA" id="ARBA00022475"/>
    </source>
</evidence>
<keyword evidence="9 12" id="KW-1133">Transmembrane helix</keyword>
<feature type="transmembrane region" description="Helical" evidence="12">
    <location>
        <begin position="97"/>
        <end position="125"/>
    </location>
</feature>
<dbReference type="SUPFAM" id="SSF160544">
    <property type="entry name" value="EscU C-terminal domain-like"/>
    <property type="match status" value="1"/>
</dbReference>
<evidence type="ECO:0000256" key="8">
    <source>
        <dbReference type="ARBA" id="ARBA00022927"/>
    </source>
</evidence>
<dbReference type="InterPro" id="IPR006135">
    <property type="entry name" value="T3SS_substrate_exporter"/>
</dbReference>
<evidence type="ECO:0000256" key="10">
    <source>
        <dbReference type="ARBA" id="ARBA00023136"/>
    </source>
</evidence>
<keyword evidence="6 12" id="KW-0812">Transmembrane</keyword>
<dbReference type="Proteomes" id="UP000183410">
    <property type="component" value="Unassembled WGS sequence"/>
</dbReference>
<keyword evidence="10 12" id="KW-0472">Membrane</keyword>
<feature type="transmembrane region" description="Helical" evidence="12">
    <location>
        <begin position="190"/>
        <end position="219"/>
    </location>
</feature>
<evidence type="ECO:0000256" key="7">
    <source>
        <dbReference type="ARBA" id="ARBA00022795"/>
    </source>
</evidence>
<dbReference type="PANTHER" id="PTHR30531:SF12">
    <property type="entry name" value="FLAGELLAR BIOSYNTHETIC PROTEIN FLHB"/>
    <property type="match status" value="1"/>
</dbReference>
<evidence type="ECO:0000256" key="3">
    <source>
        <dbReference type="ARBA" id="ARBA00021622"/>
    </source>
</evidence>
<reference evidence="14" key="1">
    <citation type="submission" date="2016-10" db="EMBL/GenBank/DDBJ databases">
        <authorList>
            <person name="Varghese N."/>
            <person name="Submissions S."/>
        </authorList>
    </citation>
    <scope>NUCLEOTIDE SEQUENCE [LARGE SCALE GENOMIC DNA]</scope>
    <source>
        <strain evidence="14">CGMCC 1.10223</strain>
    </source>
</reference>
<dbReference type="GO" id="GO:0005886">
    <property type="term" value="C:plasma membrane"/>
    <property type="evidence" value="ECO:0007669"/>
    <property type="project" value="UniProtKB-SubCell"/>
</dbReference>
<dbReference type="Pfam" id="PF01312">
    <property type="entry name" value="Bac_export_2"/>
    <property type="match status" value="1"/>
</dbReference>
<evidence type="ECO:0000313" key="13">
    <source>
        <dbReference type="EMBL" id="SFE16743.1"/>
    </source>
</evidence>
<keyword evidence="11 12" id="KW-1006">Bacterial flagellum protein export</keyword>
<comment type="similarity">
    <text evidence="2 12">Belongs to the type III secretion exporter family.</text>
</comment>
<evidence type="ECO:0000256" key="12">
    <source>
        <dbReference type="RuleBase" id="RU364091"/>
    </source>
</evidence>
<keyword evidence="5 12" id="KW-1003">Cell membrane</keyword>
<dbReference type="GO" id="GO:0044780">
    <property type="term" value="P:bacterial-type flagellum assembly"/>
    <property type="evidence" value="ECO:0007669"/>
    <property type="project" value="InterPro"/>
</dbReference>
<organism evidence="13 14">
    <name type="scientific">Paenibacillus algorifonticola</name>
    <dbReference type="NCBI Taxonomy" id="684063"/>
    <lineage>
        <taxon>Bacteria</taxon>
        <taxon>Bacillati</taxon>
        <taxon>Bacillota</taxon>
        <taxon>Bacilli</taxon>
        <taxon>Bacillales</taxon>
        <taxon>Paenibacillaceae</taxon>
        <taxon>Paenibacillus</taxon>
    </lineage>
</organism>
<evidence type="ECO:0000256" key="11">
    <source>
        <dbReference type="ARBA" id="ARBA00023225"/>
    </source>
</evidence>
<evidence type="ECO:0000256" key="1">
    <source>
        <dbReference type="ARBA" id="ARBA00004651"/>
    </source>
</evidence>
<evidence type="ECO:0000256" key="4">
    <source>
        <dbReference type="ARBA" id="ARBA00022448"/>
    </source>
</evidence>
<dbReference type="Gene3D" id="3.40.1690.10">
    <property type="entry name" value="secretion proteins EscU"/>
    <property type="match status" value="1"/>
</dbReference>
<dbReference type="AlphaFoldDB" id="A0A1I1YF49"/>
<evidence type="ECO:0000256" key="2">
    <source>
        <dbReference type="ARBA" id="ARBA00010690"/>
    </source>
</evidence>
<dbReference type="GO" id="GO:0009306">
    <property type="term" value="P:protein secretion"/>
    <property type="evidence" value="ECO:0007669"/>
    <property type="project" value="InterPro"/>
</dbReference>
<protein>
    <recommendedName>
        <fullName evidence="3 12">Flagellar biosynthetic protein FlhB</fullName>
    </recommendedName>
</protein>
<evidence type="ECO:0000256" key="6">
    <source>
        <dbReference type="ARBA" id="ARBA00022692"/>
    </source>
</evidence>
<evidence type="ECO:0000256" key="9">
    <source>
        <dbReference type="ARBA" id="ARBA00022989"/>
    </source>
</evidence>
<dbReference type="EMBL" id="FONN01000001">
    <property type="protein sequence ID" value="SFE16743.1"/>
    <property type="molecule type" value="Genomic_DNA"/>
</dbReference>
<keyword evidence="13" id="KW-0282">Flagellum</keyword>
<proteinExistence type="inferred from homology"/>
<dbReference type="Gene3D" id="6.10.250.2080">
    <property type="match status" value="1"/>
</dbReference>
<keyword evidence="7 12" id="KW-1005">Bacterial flagellum biogenesis</keyword>
<keyword evidence="4 12" id="KW-0813">Transport</keyword>
<dbReference type="FunFam" id="3.40.1690.10:FF:000001">
    <property type="entry name" value="Flagellar biosynthetic protein FlhB"/>
    <property type="match status" value="1"/>
</dbReference>
<gene>
    <name evidence="12" type="primary">flhB</name>
    <name evidence="13" type="ORF">SAMN04487969_101427</name>
</gene>
<dbReference type="NCBIfam" id="TIGR00328">
    <property type="entry name" value="flhB"/>
    <property type="match status" value="1"/>
</dbReference>
<dbReference type="PANTHER" id="PTHR30531">
    <property type="entry name" value="FLAGELLAR BIOSYNTHETIC PROTEIN FLHB"/>
    <property type="match status" value="1"/>
</dbReference>
<keyword evidence="13" id="KW-0969">Cilium</keyword>